<dbReference type="Proteomes" id="UP000799771">
    <property type="component" value="Unassembled WGS sequence"/>
</dbReference>
<feature type="compositionally biased region" description="Acidic residues" evidence="2">
    <location>
        <begin position="41"/>
        <end position="52"/>
    </location>
</feature>
<evidence type="ECO:0000256" key="2">
    <source>
        <dbReference type="SAM" id="MobiDB-lite"/>
    </source>
</evidence>
<feature type="region of interest" description="Disordered" evidence="2">
    <location>
        <begin position="37"/>
        <end position="60"/>
    </location>
</feature>
<dbReference type="SUPFAM" id="SSF54495">
    <property type="entry name" value="UBC-like"/>
    <property type="match status" value="1"/>
</dbReference>
<dbReference type="PROSITE" id="PS50908">
    <property type="entry name" value="RWD"/>
    <property type="match status" value="1"/>
</dbReference>
<sequence length="237" mass="27151">MGIEDQKEEREVLESIFPEEITDVSDTEFRVLIKLDVGEPSYDEDEDDDEEDTSPKLILNVQYPPDYPDEAPRLDITQPPNAPKHPYLDIQNDKSRLLDSLTDTITDNLGMQMIFTLVTVLKDSAELLIAERANAKQALADIEAAKVEEAENAKFQGEAVTRESFLAWRDKFRAELEEEERRKVEEKEVEDKKKRIVEKEKKLTGRELWQQGLVGKVDEEDEGDDLEVDKLKISAAS</sequence>
<dbReference type="Pfam" id="PF05773">
    <property type="entry name" value="RWD"/>
    <property type="match status" value="1"/>
</dbReference>
<keyword evidence="1" id="KW-0175">Coiled coil</keyword>
<dbReference type="CDD" id="cd23823">
    <property type="entry name" value="RWD_GCN2"/>
    <property type="match status" value="1"/>
</dbReference>
<dbReference type="AlphaFoldDB" id="A0A6A6AHY0"/>
<feature type="coiled-coil region" evidence="1">
    <location>
        <begin position="125"/>
        <end position="202"/>
    </location>
</feature>
<dbReference type="OrthoDB" id="277175at2759"/>
<evidence type="ECO:0000313" key="5">
    <source>
        <dbReference type="Proteomes" id="UP000799771"/>
    </source>
</evidence>
<protein>
    <submittedName>
        <fullName evidence="4">RWD-domain-containing protein</fullName>
    </submittedName>
</protein>
<name>A0A6A6AHY0_9PLEO</name>
<organism evidence="4 5">
    <name type="scientific">Dothidotthia symphoricarpi CBS 119687</name>
    <dbReference type="NCBI Taxonomy" id="1392245"/>
    <lineage>
        <taxon>Eukaryota</taxon>
        <taxon>Fungi</taxon>
        <taxon>Dikarya</taxon>
        <taxon>Ascomycota</taxon>
        <taxon>Pezizomycotina</taxon>
        <taxon>Dothideomycetes</taxon>
        <taxon>Pleosporomycetidae</taxon>
        <taxon>Pleosporales</taxon>
        <taxon>Dothidotthiaceae</taxon>
        <taxon>Dothidotthia</taxon>
    </lineage>
</organism>
<dbReference type="InterPro" id="IPR006575">
    <property type="entry name" value="RWD_dom"/>
</dbReference>
<accession>A0A6A6AHY0</accession>
<dbReference type="FunFam" id="3.10.110.10:FF:000075">
    <property type="entry name" value="RWD domain-containing protein (Gir2)"/>
    <property type="match status" value="1"/>
</dbReference>
<keyword evidence="5" id="KW-1185">Reference proteome</keyword>
<evidence type="ECO:0000256" key="1">
    <source>
        <dbReference type="SAM" id="Coils"/>
    </source>
</evidence>
<proteinExistence type="predicted"/>
<gene>
    <name evidence="4" type="ORF">P153DRAFT_394910</name>
</gene>
<dbReference type="EMBL" id="ML977502">
    <property type="protein sequence ID" value="KAF2131592.1"/>
    <property type="molecule type" value="Genomic_DNA"/>
</dbReference>
<dbReference type="SMART" id="SM00591">
    <property type="entry name" value="RWD"/>
    <property type="match status" value="1"/>
</dbReference>
<feature type="domain" description="RWD" evidence="3">
    <location>
        <begin position="8"/>
        <end position="128"/>
    </location>
</feature>
<dbReference type="GeneID" id="54411780"/>
<dbReference type="RefSeq" id="XP_033525979.1">
    <property type="nucleotide sequence ID" value="XM_033671348.1"/>
</dbReference>
<evidence type="ECO:0000259" key="3">
    <source>
        <dbReference type="PROSITE" id="PS50908"/>
    </source>
</evidence>
<dbReference type="InterPro" id="IPR016135">
    <property type="entry name" value="UBQ-conjugating_enzyme/RWD"/>
</dbReference>
<dbReference type="PANTHER" id="PTHR12292">
    <property type="entry name" value="RWD DOMAIN-CONTAINING PROTEIN"/>
    <property type="match status" value="1"/>
</dbReference>
<evidence type="ECO:0000313" key="4">
    <source>
        <dbReference type="EMBL" id="KAF2131592.1"/>
    </source>
</evidence>
<dbReference type="InterPro" id="IPR040213">
    <property type="entry name" value="GIR2-like"/>
</dbReference>
<dbReference type="Gene3D" id="3.10.110.10">
    <property type="entry name" value="Ubiquitin Conjugating Enzyme"/>
    <property type="match status" value="1"/>
</dbReference>
<reference evidence="4" key="1">
    <citation type="journal article" date="2020" name="Stud. Mycol.">
        <title>101 Dothideomycetes genomes: a test case for predicting lifestyles and emergence of pathogens.</title>
        <authorList>
            <person name="Haridas S."/>
            <person name="Albert R."/>
            <person name="Binder M."/>
            <person name="Bloem J."/>
            <person name="Labutti K."/>
            <person name="Salamov A."/>
            <person name="Andreopoulos B."/>
            <person name="Baker S."/>
            <person name="Barry K."/>
            <person name="Bills G."/>
            <person name="Bluhm B."/>
            <person name="Cannon C."/>
            <person name="Castanera R."/>
            <person name="Culley D."/>
            <person name="Daum C."/>
            <person name="Ezra D."/>
            <person name="Gonzalez J."/>
            <person name="Henrissat B."/>
            <person name="Kuo A."/>
            <person name="Liang C."/>
            <person name="Lipzen A."/>
            <person name="Lutzoni F."/>
            <person name="Magnuson J."/>
            <person name="Mondo S."/>
            <person name="Nolan M."/>
            <person name="Ohm R."/>
            <person name="Pangilinan J."/>
            <person name="Park H.-J."/>
            <person name="Ramirez L."/>
            <person name="Alfaro M."/>
            <person name="Sun H."/>
            <person name="Tritt A."/>
            <person name="Yoshinaga Y."/>
            <person name="Zwiers L.-H."/>
            <person name="Turgeon B."/>
            <person name="Goodwin S."/>
            <person name="Spatafora J."/>
            <person name="Crous P."/>
            <person name="Grigoriev I."/>
        </authorList>
    </citation>
    <scope>NUCLEOTIDE SEQUENCE</scope>
    <source>
        <strain evidence="4">CBS 119687</strain>
    </source>
</reference>